<dbReference type="RefSeq" id="WP_311422626.1">
    <property type="nucleotide sequence ID" value="NZ_JAVREH010000008.1"/>
</dbReference>
<proteinExistence type="predicted"/>
<dbReference type="EMBL" id="JAVREH010000008">
    <property type="protein sequence ID" value="MDT0261470.1"/>
    <property type="molecule type" value="Genomic_DNA"/>
</dbReference>
<name>A0ABU2J929_9ACTN</name>
<sequence length="48" mass="5277">MSSHADVFACFDDEWPGVAEHGFEGTKGWVPLGRVPDGAGVERPFWTQ</sequence>
<dbReference type="Proteomes" id="UP001183176">
    <property type="component" value="Unassembled WGS sequence"/>
</dbReference>
<protein>
    <submittedName>
        <fullName evidence="1">Uncharacterized protein</fullName>
    </submittedName>
</protein>
<reference evidence="2" key="1">
    <citation type="submission" date="2023-07" db="EMBL/GenBank/DDBJ databases">
        <title>30 novel species of actinomycetes from the DSMZ collection.</title>
        <authorList>
            <person name="Nouioui I."/>
        </authorList>
    </citation>
    <scope>NUCLEOTIDE SEQUENCE [LARGE SCALE GENOMIC DNA]</scope>
    <source>
        <strain evidence="2">DSM 44399</strain>
    </source>
</reference>
<evidence type="ECO:0000313" key="1">
    <source>
        <dbReference type="EMBL" id="MDT0261470.1"/>
    </source>
</evidence>
<gene>
    <name evidence="1" type="ORF">RM423_08690</name>
</gene>
<keyword evidence="2" id="KW-1185">Reference proteome</keyword>
<organism evidence="1 2">
    <name type="scientific">Jatrophihabitans lederbergiae</name>
    <dbReference type="NCBI Taxonomy" id="3075547"/>
    <lineage>
        <taxon>Bacteria</taxon>
        <taxon>Bacillati</taxon>
        <taxon>Actinomycetota</taxon>
        <taxon>Actinomycetes</taxon>
        <taxon>Jatrophihabitantales</taxon>
        <taxon>Jatrophihabitantaceae</taxon>
        <taxon>Jatrophihabitans</taxon>
    </lineage>
</organism>
<accession>A0ABU2J929</accession>
<comment type="caution">
    <text evidence="1">The sequence shown here is derived from an EMBL/GenBank/DDBJ whole genome shotgun (WGS) entry which is preliminary data.</text>
</comment>
<evidence type="ECO:0000313" key="2">
    <source>
        <dbReference type="Proteomes" id="UP001183176"/>
    </source>
</evidence>